<evidence type="ECO:0000256" key="1">
    <source>
        <dbReference type="SAM" id="SignalP"/>
    </source>
</evidence>
<proteinExistence type="predicted"/>
<comment type="caution">
    <text evidence="2">The sequence shown here is derived from an EMBL/GenBank/DDBJ whole genome shotgun (WGS) entry which is preliminary data.</text>
</comment>
<sequence>MRGHAMRTAVTICAAAALAAPLTAASAAPSTEPGPRPARDPVLVDCQGRPEVRPGSYLVACGDGNSRLDSLHWARWDAGGAVGRGVNVVNDCDPYCAAGTFRSYPVTVRLESPAAGETSRRHYTRITLTYTDGRPAGYPAQVSYPLLG</sequence>
<keyword evidence="3" id="KW-1185">Reference proteome</keyword>
<evidence type="ECO:0008006" key="4">
    <source>
        <dbReference type="Google" id="ProtNLM"/>
    </source>
</evidence>
<evidence type="ECO:0000313" key="3">
    <source>
        <dbReference type="Proteomes" id="UP001501265"/>
    </source>
</evidence>
<organism evidence="2 3">
    <name type="scientific">Streptomyces ziwulingensis</name>
    <dbReference type="NCBI Taxonomy" id="1045501"/>
    <lineage>
        <taxon>Bacteria</taxon>
        <taxon>Bacillati</taxon>
        <taxon>Actinomycetota</taxon>
        <taxon>Actinomycetes</taxon>
        <taxon>Kitasatosporales</taxon>
        <taxon>Streptomycetaceae</taxon>
        <taxon>Streptomyces</taxon>
    </lineage>
</organism>
<reference evidence="3" key="1">
    <citation type="journal article" date="2019" name="Int. J. Syst. Evol. Microbiol.">
        <title>The Global Catalogue of Microorganisms (GCM) 10K type strain sequencing project: providing services to taxonomists for standard genome sequencing and annotation.</title>
        <authorList>
            <consortium name="The Broad Institute Genomics Platform"/>
            <consortium name="The Broad Institute Genome Sequencing Center for Infectious Disease"/>
            <person name="Wu L."/>
            <person name="Ma J."/>
        </authorList>
    </citation>
    <scope>NUCLEOTIDE SEQUENCE [LARGE SCALE GENOMIC DNA]</scope>
    <source>
        <strain evidence="3">JCM 18081</strain>
    </source>
</reference>
<gene>
    <name evidence="2" type="ORF">GCM10023220_13820</name>
</gene>
<dbReference type="EMBL" id="BAABIG010000013">
    <property type="protein sequence ID" value="GAA4790000.1"/>
    <property type="molecule type" value="Genomic_DNA"/>
</dbReference>
<feature type="chain" id="PRO_5047319865" description="Secreted protein" evidence="1">
    <location>
        <begin position="20"/>
        <end position="148"/>
    </location>
</feature>
<feature type="signal peptide" evidence="1">
    <location>
        <begin position="1"/>
        <end position="19"/>
    </location>
</feature>
<protein>
    <recommendedName>
        <fullName evidence="4">Secreted protein</fullName>
    </recommendedName>
</protein>
<name>A0ABP9B755_9ACTN</name>
<evidence type="ECO:0000313" key="2">
    <source>
        <dbReference type="EMBL" id="GAA4790000.1"/>
    </source>
</evidence>
<dbReference type="RefSeq" id="WP_345618016.1">
    <property type="nucleotide sequence ID" value="NZ_BAABIG010000013.1"/>
</dbReference>
<accession>A0ABP9B755</accession>
<dbReference type="Proteomes" id="UP001501265">
    <property type="component" value="Unassembled WGS sequence"/>
</dbReference>
<keyword evidence="1" id="KW-0732">Signal</keyword>